<reference evidence="2 3" key="1">
    <citation type="submission" date="2024-01" db="EMBL/GenBank/DDBJ databases">
        <title>Draft genome sequences of three bacterial strains isolated from Acacia saligna represent a potential new species within the genus Rhizobium.</title>
        <authorList>
            <person name="Tambong J.T."/>
            <person name="Mnasri B."/>
        </authorList>
    </citation>
    <scope>NUCLEOTIDE SEQUENCE [LARGE SCALE GENOMIC DNA]</scope>
    <source>
        <strain evidence="2 3">1AS12I</strain>
    </source>
</reference>
<feature type="domain" description="Cyclophilin-like" evidence="1">
    <location>
        <begin position="11"/>
        <end position="113"/>
    </location>
</feature>
<dbReference type="EMBL" id="JBAMYC010000016">
    <property type="protein sequence ID" value="MEI1251425.1"/>
    <property type="molecule type" value="Genomic_DNA"/>
</dbReference>
<name>A0ABU8CTP3_9HYPH</name>
<dbReference type="InterPro" id="IPR029000">
    <property type="entry name" value="Cyclophilin-like_dom_sf"/>
</dbReference>
<evidence type="ECO:0000259" key="1">
    <source>
        <dbReference type="Pfam" id="PF18050"/>
    </source>
</evidence>
<evidence type="ECO:0000313" key="2">
    <source>
        <dbReference type="EMBL" id="MEI1251425.1"/>
    </source>
</evidence>
<protein>
    <submittedName>
        <fullName evidence="2">Cyclophilin-like fold protein</fullName>
    </submittedName>
</protein>
<organism evidence="2 3">
    <name type="scientific">Rhizobium aouanii</name>
    <dbReference type="NCBI Taxonomy" id="3118145"/>
    <lineage>
        <taxon>Bacteria</taxon>
        <taxon>Pseudomonadati</taxon>
        <taxon>Pseudomonadota</taxon>
        <taxon>Alphaproteobacteria</taxon>
        <taxon>Hyphomicrobiales</taxon>
        <taxon>Rhizobiaceae</taxon>
        <taxon>Rhizobium/Agrobacterium group</taxon>
        <taxon>Rhizobium</taxon>
    </lineage>
</organism>
<sequence length="117" mass="12692">MAQDRILISSEWGNVSAELADNAAARALSGMLPLTIEMDDHLRQEKTGDLPTGLPTAPRQREFSAGTLGLWSSGDFVIYYRDGRVPQPGIVILGQVQGGVSIFDRPGKVTVKIDRAR</sequence>
<accession>A0ABU8CTP3</accession>
<dbReference type="Gene3D" id="2.40.100.20">
    <property type="match status" value="1"/>
</dbReference>
<dbReference type="Pfam" id="PF18050">
    <property type="entry name" value="Cyclophil_like2"/>
    <property type="match status" value="1"/>
</dbReference>
<comment type="caution">
    <text evidence="2">The sequence shown here is derived from an EMBL/GenBank/DDBJ whole genome shotgun (WGS) entry which is preliminary data.</text>
</comment>
<proteinExistence type="predicted"/>
<gene>
    <name evidence="2" type="ORF">V8Q02_25995</name>
</gene>
<dbReference type="SUPFAM" id="SSF50891">
    <property type="entry name" value="Cyclophilin-like"/>
    <property type="match status" value="1"/>
</dbReference>
<dbReference type="InterPro" id="IPR041183">
    <property type="entry name" value="Cyclophilin-like"/>
</dbReference>
<evidence type="ECO:0000313" key="3">
    <source>
        <dbReference type="Proteomes" id="UP001531129"/>
    </source>
</evidence>
<dbReference type="RefSeq" id="WP_335914742.1">
    <property type="nucleotide sequence ID" value="NZ_JBAMYB010000016.1"/>
</dbReference>
<dbReference type="Proteomes" id="UP001531129">
    <property type="component" value="Unassembled WGS sequence"/>
</dbReference>
<keyword evidence="3" id="KW-1185">Reference proteome</keyword>